<name>A0AAE8SSK9_9PEZI</name>
<protein>
    <submittedName>
        <fullName evidence="2">Uncharacterized protein</fullName>
    </submittedName>
</protein>
<keyword evidence="3" id="KW-1185">Reference proteome</keyword>
<comment type="caution">
    <text evidence="2">The sequence shown here is derived from an EMBL/GenBank/DDBJ whole genome shotgun (WGS) entry which is preliminary data.</text>
</comment>
<feature type="compositionally biased region" description="Basic and acidic residues" evidence="1">
    <location>
        <begin position="28"/>
        <end position="46"/>
    </location>
</feature>
<accession>A0AAE8SSK9</accession>
<evidence type="ECO:0000313" key="2">
    <source>
        <dbReference type="EMBL" id="SPN99561.1"/>
    </source>
</evidence>
<sequence>MALALERSATCTNRIPAADITDGSPTNGRKEMKKSEGGREVREPED</sequence>
<evidence type="ECO:0000313" key="3">
    <source>
        <dbReference type="Proteomes" id="UP001187682"/>
    </source>
</evidence>
<gene>
    <name evidence="2" type="ORF">DNG_02413</name>
</gene>
<proteinExistence type="predicted"/>
<reference evidence="2" key="1">
    <citation type="submission" date="2018-03" db="EMBL/GenBank/DDBJ databases">
        <authorList>
            <person name="Guldener U."/>
        </authorList>
    </citation>
    <scope>NUCLEOTIDE SEQUENCE</scope>
</reference>
<organism evidence="2 3">
    <name type="scientific">Cephalotrichum gorgonifer</name>
    <dbReference type="NCBI Taxonomy" id="2041049"/>
    <lineage>
        <taxon>Eukaryota</taxon>
        <taxon>Fungi</taxon>
        <taxon>Dikarya</taxon>
        <taxon>Ascomycota</taxon>
        <taxon>Pezizomycotina</taxon>
        <taxon>Sordariomycetes</taxon>
        <taxon>Hypocreomycetidae</taxon>
        <taxon>Microascales</taxon>
        <taxon>Microascaceae</taxon>
        <taxon>Cephalotrichum</taxon>
    </lineage>
</organism>
<evidence type="ECO:0000256" key="1">
    <source>
        <dbReference type="SAM" id="MobiDB-lite"/>
    </source>
</evidence>
<feature type="region of interest" description="Disordered" evidence="1">
    <location>
        <begin position="1"/>
        <end position="46"/>
    </location>
</feature>
<dbReference type="Proteomes" id="UP001187682">
    <property type="component" value="Unassembled WGS sequence"/>
</dbReference>
<dbReference type="AlphaFoldDB" id="A0AAE8SSK9"/>
<dbReference type="EMBL" id="ONZQ02000003">
    <property type="protein sequence ID" value="SPN99561.1"/>
    <property type="molecule type" value="Genomic_DNA"/>
</dbReference>